<dbReference type="EMBL" id="BLLF01001198">
    <property type="protein sequence ID" value="GFH17773.1"/>
    <property type="molecule type" value="Genomic_DNA"/>
</dbReference>
<evidence type="ECO:0000256" key="1">
    <source>
        <dbReference type="SAM" id="SignalP"/>
    </source>
</evidence>
<evidence type="ECO:0000313" key="3">
    <source>
        <dbReference type="Proteomes" id="UP000485058"/>
    </source>
</evidence>
<sequence length="93" mass="9523">MCCCEIAVVKATDSVPSAHFSSAFWCVCLQLAIAATCAATCATRPCHTSTPTPGLPCLALAWLGGLPSSTAQWDVALGQLRSGGCLARLTRPG</sequence>
<dbReference type="Proteomes" id="UP000485058">
    <property type="component" value="Unassembled WGS sequence"/>
</dbReference>
<feature type="non-terminal residue" evidence="2">
    <location>
        <position position="93"/>
    </location>
</feature>
<organism evidence="2 3">
    <name type="scientific">Haematococcus lacustris</name>
    <name type="common">Green alga</name>
    <name type="synonym">Haematococcus pluvialis</name>
    <dbReference type="NCBI Taxonomy" id="44745"/>
    <lineage>
        <taxon>Eukaryota</taxon>
        <taxon>Viridiplantae</taxon>
        <taxon>Chlorophyta</taxon>
        <taxon>core chlorophytes</taxon>
        <taxon>Chlorophyceae</taxon>
        <taxon>CS clade</taxon>
        <taxon>Chlamydomonadales</taxon>
        <taxon>Haematococcaceae</taxon>
        <taxon>Haematococcus</taxon>
    </lineage>
</organism>
<evidence type="ECO:0000313" key="2">
    <source>
        <dbReference type="EMBL" id="GFH17773.1"/>
    </source>
</evidence>
<keyword evidence="3" id="KW-1185">Reference proteome</keyword>
<evidence type="ECO:0008006" key="4">
    <source>
        <dbReference type="Google" id="ProtNLM"/>
    </source>
</evidence>
<feature type="signal peptide" evidence="1">
    <location>
        <begin position="1"/>
        <end position="34"/>
    </location>
</feature>
<name>A0A699Z5D7_HAELA</name>
<feature type="chain" id="PRO_5025424005" description="Secreted protein" evidence="1">
    <location>
        <begin position="35"/>
        <end position="93"/>
    </location>
</feature>
<keyword evidence="1" id="KW-0732">Signal</keyword>
<dbReference type="AlphaFoldDB" id="A0A699Z5D7"/>
<comment type="caution">
    <text evidence="2">The sequence shown here is derived from an EMBL/GenBank/DDBJ whole genome shotgun (WGS) entry which is preliminary data.</text>
</comment>
<proteinExistence type="predicted"/>
<accession>A0A699Z5D7</accession>
<reference evidence="2 3" key="1">
    <citation type="submission" date="2020-02" db="EMBL/GenBank/DDBJ databases">
        <title>Draft genome sequence of Haematococcus lacustris strain NIES-144.</title>
        <authorList>
            <person name="Morimoto D."/>
            <person name="Nakagawa S."/>
            <person name="Yoshida T."/>
            <person name="Sawayama S."/>
        </authorList>
    </citation>
    <scope>NUCLEOTIDE SEQUENCE [LARGE SCALE GENOMIC DNA]</scope>
    <source>
        <strain evidence="2 3">NIES-144</strain>
    </source>
</reference>
<protein>
    <recommendedName>
        <fullName evidence="4">Secreted protein</fullName>
    </recommendedName>
</protein>
<gene>
    <name evidence="2" type="ORF">HaLaN_14472</name>
</gene>